<dbReference type="InterPro" id="IPR023213">
    <property type="entry name" value="CAT-like_dom_sf"/>
</dbReference>
<dbReference type="InterPro" id="IPR010060">
    <property type="entry name" value="NRPS_synth"/>
</dbReference>
<dbReference type="InterPro" id="IPR020845">
    <property type="entry name" value="AMP-binding_CS"/>
</dbReference>
<dbReference type="InterPro" id="IPR045851">
    <property type="entry name" value="AMP-bd_C_sf"/>
</dbReference>
<keyword evidence="3" id="KW-0596">Phosphopantetheine</keyword>
<dbReference type="SUPFAM" id="SSF52777">
    <property type="entry name" value="CoA-dependent acyltransferases"/>
    <property type="match status" value="8"/>
</dbReference>
<dbReference type="PANTHER" id="PTHR45527:SF1">
    <property type="entry name" value="FATTY ACID SYNTHASE"/>
    <property type="match status" value="1"/>
</dbReference>
<dbReference type="Pfam" id="PF00550">
    <property type="entry name" value="PP-binding"/>
    <property type="match status" value="3"/>
</dbReference>
<dbReference type="InterPro" id="IPR009081">
    <property type="entry name" value="PP-bd_ACP"/>
</dbReference>
<dbReference type="GO" id="GO:0005829">
    <property type="term" value="C:cytosol"/>
    <property type="evidence" value="ECO:0007669"/>
    <property type="project" value="TreeGrafter"/>
</dbReference>
<dbReference type="FunFam" id="1.10.1200.10:FF:000005">
    <property type="entry name" value="Nonribosomal peptide synthetase 1"/>
    <property type="match status" value="2"/>
</dbReference>
<dbReference type="PROSITE" id="PS00455">
    <property type="entry name" value="AMP_BINDING"/>
    <property type="match status" value="3"/>
</dbReference>
<keyword evidence="4" id="KW-0597">Phosphoprotein</keyword>
<dbReference type="InterPro" id="IPR029058">
    <property type="entry name" value="AB_hydrolase_fold"/>
</dbReference>
<dbReference type="Pfam" id="PF13193">
    <property type="entry name" value="AMP-binding_C"/>
    <property type="match status" value="2"/>
</dbReference>
<evidence type="ECO:0000313" key="8">
    <source>
        <dbReference type="Proteomes" id="UP000185151"/>
    </source>
</evidence>
<dbReference type="GO" id="GO:0003824">
    <property type="term" value="F:catalytic activity"/>
    <property type="evidence" value="ECO:0007669"/>
    <property type="project" value="InterPro"/>
</dbReference>
<dbReference type="Pfam" id="PF00668">
    <property type="entry name" value="Condensation"/>
    <property type="match status" value="4"/>
</dbReference>
<dbReference type="InterPro" id="IPR025110">
    <property type="entry name" value="AMP-bd_C"/>
</dbReference>
<dbReference type="Gene3D" id="3.30.300.30">
    <property type="match status" value="3"/>
</dbReference>
<dbReference type="NCBIfam" id="NF003417">
    <property type="entry name" value="PRK04813.1"/>
    <property type="match status" value="3"/>
</dbReference>
<dbReference type="InterPro" id="IPR020806">
    <property type="entry name" value="PKS_PP-bd"/>
</dbReference>
<dbReference type="FunFam" id="3.30.300.30:FF:000015">
    <property type="entry name" value="Nonribosomal peptide synthase SidD"/>
    <property type="match status" value="1"/>
</dbReference>
<dbReference type="Gene3D" id="3.40.50.1820">
    <property type="entry name" value="alpha/beta hydrolase"/>
    <property type="match status" value="1"/>
</dbReference>
<name>A0A1N6JJC4_9BURK</name>
<dbReference type="PANTHER" id="PTHR45527">
    <property type="entry name" value="NONRIBOSOMAL PEPTIDE SYNTHETASE"/>
    <property type="match status" value="1"/>
</dbReference>
<dbReference type="Proteomes" id="UP000185151">
    <property type="component" value="Unassembled WGS sequence"/>
</dbReference>
<dbReference type="FunFam" id="3.40.50.980:FF:000001">
    <property type="entry name" value="Non-ribosomal peptide synthetase"/>
    <property type="match status" value="3"/>
</dbReference>
<dbReference type="SUPFAM" id="SSF56801">
    <property type="entry name" value="Acetyl-CoA synthetase-like"/>
    <property type="match status" value="3"/>
</dbReference>
<dbReference type="EMBL" id="FSRU01000001">
    <property type="protein sequence ID" value="SIO44343.1"/>
    <property type="molecule type" value="Genomic_DNA"/>
</dbReference>
<evidence type="ECO:0000256" key="2">
    <source>
        <dbReference type="ARBA" id="ARBA00006432"/>
    </source>
</evidence>
<dbReference type="PROSITE" id="PS50075">
    <property type="entry name" value="CARRIER"/>
    <property type="match status" value="3"/>
</dbReference>
<dbReference type="Gene3D" id="1.10.1200.10">
    <property type="entry name" value="ACP-like"/>
    <property type="match status" value="2"/>
</dbReference>
<evidence type="ECO:0000259" key="6">
    <source>
        <dbReference type="PROSITE" id="PS50075"/>
    </source>
</evidence>
<dbReference type="CDD" id="cd19531">
    <property type="entry name" value="LCL_NRPS-like"/>
    <property type="match status" value="2"/>
</dbReference>
<feature type="domain" description="Carrier" evidence="6">
    <location>
        <begin position="3608"/>
        <end position="3683"/>
    </location>
</feature>
<dbReference type="Pfam" id="PF00501">
    <property type="entry name" value="AMP-binding"/>
    <property type="match status" value="3"/>
</dbReference>
<dbReference type="Gene3D" id="3.30.559.10">
    <property type="entry name" value="Chloramphenicol acetyltransferase-like domain"/>
    <property type="match status" value="4"/>
</dbReference>
<proteinExistence type="inferred from homology"/>
<feature type="domain" description="Carrier" evidence="6">
    <location>
        <begin position="2549"/>
        <end position="2624"/>
    </location>
</feature>
<evidence type="ECO:0000313" key="7">
    <source>
        <dbReference type="EMBL" id="SIO44343.1"/>
    </source>
</evidence>
<dbReference type="GO" id="GO:0072330">
    <property type="term" value="P:monocarboxylic acid biosynthetic process"/>
    <property type="evidence" value="ECO:0007669"/>
    <property type="project" value="UniProtKB-ARBA"/>
</dbReference>
<protein>
    <submittedName>
        <fullName evidence="7">Non-ribosomal peptide synthase domain TIGR01720/amino acid adenylation domain-containing protein</fullName>
    </submittedName>
</protein>
<reference evidence="7 8" key="1">
    <citation type="submission" date="2016-11" db="EMBL/GenBank/DDBJ databases">
        <authorList>
            <person name="Jaros S."/>
            <person name="Januszkiewicz K."/>
            <person name="Wedrychowicz H."/>
        </authorList>
    </citation>
    <scope>NUCLEOTIDE SEQUENCE [LARGE SCALE GENOMIC DNA]</scope>
    <source>
        <strain evidence="7 8">GAS95</strain>
    </source>
</reference>
<dbReference type="NCBIfam" id="TIGR01720">
    <property type="entry name" value="NRPS-para261"/>
    <property type="match status" value="1"/>
</dbReference>
<gene>
    <name evidence="7" type="ORF">SAMN05444165_3241</name>
</gene>
<comment type="similarity">
    <text evidence="2">Belongs to the ATP-dependent AMP-binding enzyme family.</text>
</comment>
<dbReference type="InterPro" id="IPR000873">
    <property type="entry name" value="AMP-dep_synth/lig_dom"/>
</dbReference>
<dbReference type="InterPro" id="IPR006162">
    <property type="entry name" value="Ppantetheine_attach_site"/>
</dbReference>
<dbReference type="OrthoDB" id="6297021at2"/>
<dbReference type="InterPro" id="IPR001242">
    <property type="entry name" value="Condensation_dom"/>
</dbReference>
<dbReference type="CDD" id="cd05930">
    <property type="entry name" value="A_NRPS"/>
    <property type="match status" value="2"/>
</dbReference>
<dbReference type="InterPro" id="IPR010071">
    <property type="entry name" value="AA_adenyl_dom"/>
</dbReference>
<feature type="domain" description="Carrier" evidence="6">
    <location>
        <begin position="1022"/>
        <end position="1096"/>
    </location>
</feature>
<dbReference type="SUPFAM" id="SSF47336">
    <property type="entry name" value="ACP-like"/>
    <property type="match status" value="3"/>
</dbReference>
<dbReference type="FunFam" id="1.10.1200.10:FF:000016">
    <property type="entry name" value="Non-ribosomal peptide synthase"/>
    <property type="match status" value="1"/>
</dbReference>
<dbReference type="SMART" id="SM00823">
    <property type="entry name" value="PKS_PP"/>
    <property type="match status" value="3"/>
</dbReference>
<dbReference type="FunFam" id="3.40.50.12780:FF:000012">
    <property type="entry name" value="Non-ribosomal peptide synthetase"/>
    <property type="match status" value="2"/>
</dbReference>
<dbReference type="FunFam" id="3.30.300.30:FF:000010">
    <property type="entry name" value="Enterobactin synthetase component F"/>
    <property type="match status" value="1"/>
</dbReference>
<sequence length="3703" mass="399837">MSQTASEASKDLLSISKAYVALPPEKRAAFRARLKQRGIDPSRLPIVPFPGGERRFALSHAQERLWFLWRLDPASAAYNVTGAVRLRGRLDARVLRTALDRVVDAHESLRQRFEEVDGVPFQIAGERRYGWDEFELEGGRDPEAALDALLAGRSALPFDLEHGPLLRVALVRRAADDHVLHIAVHHIVADGVSIDVFVAEFTAAYRACVEEAEAGAIDGALTTGATGTPPVQYGDYAQWQREWFDEDALERQLDYWRERLGTEHPVLELPHARSRTGMRSGAGARVTCVLPPALRATLGQIGEAGDATLFMVLLSAYDVLLARYSGQRDIRVGVPVAGRDRTEVALAIGFFVNTLVVRTEFAGLATFADLLAQVRERVLEAHASAELPFTKVVDALQPQRSFGHTPLFQAMFNYLGADRDMPPLPGLDVSHHEIDTQTARFDLVLAARDRTHGLEVSLTYAEDLFDGSVIAQMLDHYVGLLEQIARDAAVPLGCFELVREIPAMPAQKTFEPVPARFAASVARQPHELAVHCEGERTTYAALDAWANRIARQLAVAGVRADERVGICMTRSIGMVASLLGTLKSPGAFVPLDPAYPAERLALMMDDANVRVLLTDRATREQCGALFAGRTVIDVHALDGGAGKDTSASATPAHSPHPEQLAYVIYTSGSTGRPKGVAITHGAFAAHLDDFIAAHRIDASDTVLQSSTINFDVALHELLPALLRGGKVEMRGPEAWDIETTSRHLIDARVTFSRLPTAYWQQWLRNPPPADALAALRQITVGGEGLPGDALAQWRGGPLGHIGLANLYGPTETTVACMYRATTADDASQPIVSIGVPYASRTARVLDSDGNEAPVGALGELGIGGHTLARGYLDRPSLTAERFVPDPSHPGARLYRTGDLCRRRPDGAIDFLGRLDQQVKLRGLRIEPGEIEAALRRRPGVADAVVVLAKDLGAPRLVAYVVAKDGMTVQSASLQQALAQQLPAHMVPSAIALLDALPLMRNGKVDRAALPAIDGSDNELHIAPRNDAERVLLALWEAVLGREGLGVEDDFFAVGGDSILSLQLIARARSQGWLLTPRQVFEHPTVARLATVMRPLEEGGAALAEVRDALPLTPIQAWFFTRYPNGEPHWNQSVLLEVRGELEVDALERALNALVARHDALRLRFERHPDGWTQRVLVDAPPGLLSVVDLRNAVSATVAPDTPGDWQAALAEQGQLAQQSLDPQAGRLVKAIYFKVPSTMNGTAHGAASGRLLLVIHHLAVDGVSWRILLADLQEAYTATLARKAPALGASTPWSVWVGAQRKAVNENRLTGALHAWQHVLTGSTPGLAAPSGTAASSHRIDWRLDAAATAALRRAAPRAYRLGVDELLLTALTRTLANALGSHGALLALEGHGRDLNESHGSDLSRTVGWFTSRYPVWLPAQPDDAQALIATKERLRSLPDDGLSWGWLHAYGTAAQRETLAQFGAPRISFNYLGQFDQSLAADGPFGFASEAAGNPQPDDEKLVYTLDINGMIVGDRLSLGWRYDPAVLAQADVEAWLAAFDREVARLVAHCAAATPRASAADFPLARLSQDELDALDLPLDTIEDIYPATPLQTGLIFHSLLEPGAYLNRKRLTLRGTLDLDAMRAAWRTVVARHAVLRTRFVRGHGGAMLQAVYAEVPEPFAAHDWSSRTDYESAFAKWFELDAPQLIDLDAACLMHVALFKRPDGAHDLAWINHHALADGWSNAQLLGELSRAYRAASRGETPLLDPVVPYRSYLEWLREQPDVGEWWRARLARVDRPALLLDSVPSLPDKASRGVRTGSAFLHRAQTLDAALGAALVQAAQTYGVTLNTLIQGAWALVLARYGNRRQVAFGVTVAGRPADLPGSAAIQGLFINSLPLWVDMPAHQPVAEWLRGLQTYNVELRQAGHAPLSSIQQWAGAGFGTLFDSLLVFENFPVDPALNDGSLGLSVASSESFERTHYPLTLGVVPGERIALEWSWDAQRLPEATLDVLQRAYVDLLTQLTHGETQTATLSRLRVAGRDAASGATSGSAAHAYRSVVERFEAAVRERPGALAVHCDGATLSYRELDQWANRIARRLATEGVCREARVGVCVERSPALIAALLGVLKAGAAYVPLDPAYPRDRLRDMIDDAGLATLLTDASTHAAHAELIASVLCAEIRVDQIATTEPGYDLGYPLHPAQLAYVIYTSGSTGKPKGVGIDHGALSLHLDDFIAENTLSAADRALQFATVNFDGAVEHIFATLAVGASLELRGPVLWSGAEFSRVLRERNVTVADLPTGYWKQWAQQLSEDTAGFALRRVTVGGEALPGSAVAQWLTGPLKDIPLVNTYGPTEATVTTSGQTVTADHAASVAVSIGLPWASRIYRILDADGEPVPGGALGELCIGGATLARGYLGRPAQTAERFVPDPFGPSGSRLYRTGDLCRWLADGSVAYLGRLDDQVKVRGYRIELGEIERALCVQPGVAEAVAIVRGDQEAKRLLAYVVAASGKAALSGVVLREALTRTLPAYMVPSAIVPLDVLPTLPNGKLDRKALPDVDGDNTDYVAPQTEMETLLAGIWQSVLGIERVGARDDFFALGGHSLLALQVAARLQRALGREIALRTLFDHPVLSALAVALDEVVAESLNKRSLKPVRRLRRREVQPTHGQERLWFLWRLAPDNPAYHLSLAVKVDGALDASALRLALASVVRRHEMLHSRFEERDGAPWLIVDEHLDCEWSEAAFPDISDTAHPSLAAWLRDGAARPFDLARGPVLRAQLARLGDGSHVFGLVVHHIAADGWSMNLLIDELLTAYAAHRSGQVPAFAPLPVQYADFAVWQRETLDAAALDRQLDYWRTCLGDEQPLLELPADRPRPALRSAQGGQVEGVLDQPLADALQGFARRRDATVFMTLLAAFHALLHRYGGQRDIRVGIPLSGREPLEIEPLIGFFVNTAVIRADLTGALPFDALLAQVKQRVLEAQANQDVPFAQIVDALQPTRAANHTPLFQAMFNLDVPAGPLDRHAGTALRLQPLGGQRTAAQFDLTLSVSIADRVKLSFSYAVDLFERATVERLLRDYVGVLTQLVQEDIAPKTPRLRDFVLEARPVAQRGASEPFASSARFVSVHARIAEQARRSPDVIALRCDGATLSYRQLDERAAQLAQRLLRRGVSAEGRVGVCVTRSLQMVVAVLAVMKAGAAYVPLDPGYPAAHLGGMIDDAMLACTLVDAAGRERLEEIAGEHVFVDVDVEVSSAGQDSKQSAEDFPLTPVRADQLAYVIYTSGSTGKPKGVAVAHGALSRFLDSMQSRLTLGADDVWLAVTTLSFDIAALELYLPLLAGATIELATREAVADGRRLAALLDTSKASVMQATPMGWRVLLDGGWQGQRNGSTPLRALSGGEALPADLADALQTRGVQLWNMYGPTETTIWSSAARLDVGTPITLGAPLEHTTLMVLDADGNPVPDNGIGELCIGGDNLARGYTRRAGLTAERFVPDPHGAPGARLYRTGDLCRVRSHGPLEYLGRADQQVKLRGFRIELGETEAALRALDGVADAVCQIQGEGTARRLVAFITGEADPAALRALLASRLPAQQIPAQVARLEALPLTSNGKLNRKALPLLTSGATEAYRPPVTATQILLCRVWTEVLGAAQVGIDDDFFALGGHSLLAVRVAARVGEALGRKIELALLFAHPVLADLAAQLDSVAATQGEGPDALDALQDLMDSL</sequence>
<accession>A0A1N6JJC4</accession>
<organism evidence="7 8">
    <name type="scientific">Paraburkholderia phenazinium</name>
    <dbReference type="NCBI Taxonomy" id="60549"/>
    <lineage>
        <taxon>Bacteria</taxon>
        <taxon>Pseudomonadati</taxon>
        <taxon>Pseudomonadota</taxon>
        <taxon>Betaproteobacteria</taxon>
        <taxon>Burkholderiales</taxon>
        <taxon>Burkholderiaceae</taxon>
        <taxon>Paraburkholderia</taxon>
    </lineage>
</organism>
<dbReference type="RefSeq" id="WP_074296479.1">
    <property type="nucleotide sequence ID" value="NZ_FSRU01000001.1"/>
</dbReference>
<dbReference type="NCBIfam" id="TIGR01733">
    <property type="entry name" value="AA-adenyl-dom"/>
    <property type="match status" value="3"/>
</dbReference>
<dbReference type="GO" id="GO:0031177">
    <property type="term" value="F:phosphopantetheine binding"/>
    <property type="evidence" value="ECO:0007669"/>
    <property type="project" value="InterPro"/>
</dbReference>
<dbReference type="GO" id="GO:0043041">
    <property type="term" value="P:amino acid activation for nonribosomal peptide biosynthetic process"/>
    <property type="evidence" value="ECO:0007669"/>
    <property type="project" value="TreeGrafter"/>
</dbReference>
<evidence type="ECO:0000256" key="5">
    <source>
        <dbReference type="ARBA" id="ARBA00022737"/>
    </source>
</evidence>
<keyword evidence="5" id="KW-0677">Repeat</keyword>
<dbReference type="PROSITE" id="PS00012">
    <property type="entry name" value="PHOSPHOPANTETHEINE"/>
    <property type="match status" value="3"/>
</dbReference>
<dbReference type="InterPro" id="IPR036736">
    <property type="entry name" value="ACP-like_sf"/>
</dbReference>
<evidence type="ECO:0000256" key="1">
    <source>
        <dbReference type="ARBA" id="ARBA00001957"/>
    </source>
</evidence>
<dbReference type="GO" id="GO:0044550">
    <property type="term" value="P:secondary metabolite biosynthetic process"/>
    <property type="evidence" value="ECO:0007669"/>
    <property type="project" value="UniProtKB-ARBA"/>
</dbReference>
<keyword evidence="8" id="KW-1185">Reference proteome</keyword>
<evidence type="ECO:0000256" key="3">
    <source>
        <dbReference type="ARBA" id="ARBA00022450"/>
    </source>
</evidence>
<comment type="cofactor">
    <cofactor evidence="1">
        <name>pantetheine 4'-phosphate</name>
        <dbReference type="ChEBI" id="CHEBI:47942"/>
    </cofactor>
</comment>
<evidence type="ECO:0000256" key="4">
    <source>
        <dbReference type="ARBA" id="ARBA00022553"/>
    </source>
</evidence>
<dbReference type="Gene3D" id="2.30.38.10">
    <property type="entry name" value="Luciferase, Domain 3"/>
    <property type="match status" value="3"/>
</dbReference>
<dbReference type="Gene3D" id="3.30.559.30">
    <property type="entry name" value="Nonribosomal peptide synthetase, condensation domain"/>
    <property type="match status" value="4"/>
</dbReference>
<dbReference type="Gene3D" id="3.40.50.980">
    <property type="match status" value="6"/>
</dbReference>